<evidence type="ECO:0000256" key="1">
    <source>
        <dbReference type="ARBA" id="ARBA00022525"/>
    </source>
</evidence>
<accession>A0ABY5CUY4</accession>
<dbReference type="Pfam" id="PF21868">
    <property type="entry name" value="GbpA_D3"/>
    <property type="match status" value="1"/>
</dbReference>
<evidence type="ECO:0000259" key="7">
    <source>
        <dbReference type="Pfam" id="PF21868"/>
    </source>
</evidence>
<keyword evidence="1" id="KW-0964">Secreted</keyword>
<dbReference type="SUPFAM" id="SSF81296">
    <property type="entry name" value="E set domains"/>
    <property type="match status" value="1"/>
</dbReference>
<reference evidence="8" key="1">
    <citation type="journal article" date="2022" name="BMC Genomics">
        <title>Genome sequence of the entomopathogenic Serratia entomophila isolate 626 and characterisation of the species specific itaconate degradation pathway.</title>
        <authorList>
            <person name="Vaughan A.L."/>
            <person name="Altermann E."/>
            <person name="Glare T.R."/>
            <person name="Hurst M.R.H."/>
        </authorList>
    </citation>
    <scope>NUCLEOTIDE SEQUENCE</scope>
    <source>
        <strain evidence="8">626</strain>
    </source>
</reference>
<dbReference type="Proteomes" id="UP001056873">
    <property type="component" value="Chromosome"/>
</dbReference>
<dbReference type="Gene3D" id="2.70.50.50">
    <property type="entry name" value="chitin-binding protein cbp21"/>
    <property type="match status" value="1"/>
</dbReference>
<dbReference type="InterPro" id="IPR051024">
    <property type="entry name" value="GlcNAc_Chitin_IntDeg"/>
</dbReference>
<dbReference type="Gene3D" id="3.30.70.2150">
    <property type="match status" value="1"/>
</dbReference>
<dbReference type="CDD" id="cd21177">
    <property type="entry name" value="LPMO_AA10"/>
    <property type="match status" value="1"/>
</dbReference>
<feature type="domain" description="N-acetylglucosamine binding protein A" evidence="6">
    <location>
        <begin position="206"/>
        <end position="296"/>
    </location>
</feature>
<evidence type="ECO:0000256" key="2">
    <source>
        <dbReference type="ARBA" id="ARBA00022669"/>
    </source>
</evidence>
<dbReference type="InterPro" id="IPR014756">
    <property type="entry name" value="Ig_E-set"/>
</dbReference>
<dbReference type="PANTHER" id="PTHR34823:SF1">
    <property type="entry name" value="CHITIN-BINDING TYPE-4 DOMAIN-CONTAINING PROTEIN"/>
    <property type="match status" value="1"/>
</dbReference>
<sequence length="474" mass="52690">MKLSKIALMMATLAASSAAWSHGYIEVPESRAYKCKLGSNTDCGRAQWEPQSVEQESGFPFKDKPRDGQLASGGVGGFEPLDRQGTNLWALNTIKAGPQAFTWYHTAKHKTNNWRYYITKQNWDVNKPLSREAFEKEPFCEVDGHAQPPKDREVHQCVVPERTGYQVIYGVWEINDTVNSFYQVVDVNFEDGGIVSEWNKQLQGQINGKDLQVGDKAIARFFSDDGEVTAMQTEIAIVNEQLTDKNRWSLALAEKINADHKDVRAGVKDKDGNVNPIAGNNYVFAKKGSSLTNVLISYEEEAPSITEEIRLGGLSSTKIKDGKSNLTFTAEVKGKLTLEARVYDHHQVEKGYLKTQLEDASQPLIMDLNNVSEGHHMLKVIATNDKGNSIQPDVENFDLVAESTGGGGGDHKYVFPNELNKYAAGTTVLQPKDGKVYECKPFPYSGWCGQWNSGATHYEPGVGSNWQDAWVVKK</sequence>
<dbReference type="InterPro" id="IPR004302">
    <property type="entry name" value="Cellulose/chitin-bd_N"/>
</dbReference>
<feature type="signal peptide" evidence="4">
    <location>
        <begin position="1"/>
        <end position="21"/>
    </location>
</feature>
<dbReference type="RefSeq" id="WP_252961516.1">
    <property type="nucleotide sequence ID" value="NZ_CAMIPH010000005.1"/>
</dbReference>
<dbReference type="Pfam" id="PF03067">
    <property type="entry name" value="LPMO_10"/>
    <property type="match status" value="1"/>
</dbReference>
<evidence type="ECO:0000313" key="8">
    <source>
        <dbReference type="EMBL" id="USV01978.1"/>
    </source>
</evidence>
<dbReference type="InterPro" id="IPR054063">
    <property type="entry name" value="GbpA_D3"/>
</dbReference>
<evidence type="ECO:0000259" key="6">
    <source>
        <dbReference type="Pfam" id="PF18416"/>
    </source>
</evidence>
<proteinExistence type="predicted"/>
<gene>
    <name evidence="8" type="primary">gbpA</name>
    <name evidence="8" type="ORF">KFQ06_05495</name>
</gene>
<dbReference type="EMBL" id="CP074347">
    <property type="protein sequence ID" value="USV01978.1"/>
    <property type="molecule type" value="Genomic_DNA"/>
</dbReference>
<keyword evidence="9" id="KW-1185">Reference proteome</keyword>
<feature type="chain" id="PRO_5045661293" evidence="4">
    <location>
        <begin position="22"/>
        <end position="474"/>
    </location>
</feature>
<feature type="domain" description="GlcNAc-binding protein A third" evidence="7">
    <location>
        <begin position="309"/>
        <end position="400"/>
    </location>
</feature>
<evidence type="ECO:0000256" key="3">
    <source>
        <dbReference type="ARBA" id="ARBA00022729"/>
    </source>
</evidence>
<name>A0ABY5CUY4_9GAMM</name>
<keyword evidence="2" id="KW-0147">Chitin-binding</keyword>
<protein>
    <submittedName>
        <fullName evidence="8">N-acetylglucosamine-binding protein GbpA</fullName>
    </submittedName>
</protein>
<feature type="domain" description="Chitin-binding type-4" evidence="5">
    <location>
        <begin position="22"/>
        <end position="187"/>
    </location>
</feature>
<dbReference type="Gene3D" id="2.60.40.2550">
    <property type="match status" value="1"/>
</dbReference>
<dbReference type="PANTHER" id="PTHR34823">
    <property type="entry name" value="GLCNAC-BINDING PROTEIN A"/>
    <property type="match status" value="1"/>
</dbReference>
<evidence type="ECO:0000313" key="9">
    <source>
        <dbReference type="Proteomes" id="UP001056873"/>
    </source>
</evidence>
<dbReference type="NCBIfam" id="NF009690">
    <property type="entry name" value="PRK13211.1"/>
    <property type="match status" value="1"/>
</dbReference>
<keyword evidence="3 4" id="KW-0732">Signal</keyword>
<organism evidence="8 9">
    <name type="scientific">Serratia entomophila</name>
    <dbReference type="NCBI Taxonomy" id="42906"/>
    <lineage>
        <taxon>Bacteria</taxon>
        <taxon>Pseudomonadati</taxon>
        <taxon>Pseudomonadota</taxon>
        <taxon>Gammaproteobacteria</taxon>
        <taxon>Enterobacterales</taxon>
        <taxon>Yersiniaceae</taxon>
        <taxon>Serratia</taxon>
    </lineage>
</organism>
<dbReference type="InterPro" id="IPR041029">
    <property type="entry name" value="GbpA_2"/>
</dbReference>
<evidence type="ECO:0000256" key="4">
    <source>
        <dbReference type="SAM" id="SignalP"/>
    </source>
</evidence>
<dbReference type="Pfam" id="PF18416">
    <property type="entry name" value="GbpA_2"/>
    <property type="match status" value="1"/>
</dbReference>
<evidence type="ECO:0000259" key="5">
    <source>
        <dbReference type="Pfam" id="PF03067"/>
    </source>
</evidence>